<dbReference type="GO" id="GO:0019236">
    <property type="term" value="P:response to pheromone"/>
    <property type="evidence" value="ECO:0007669"/>
    <property type="project" value="InterPro"/>
</dbReference>
<dbReference type="AlphaFoldDB" id="A0AAU9JNV0"/>
<dbReference type="InterPro" id="IPR047831">
    <property type="entry name" value="GPR180/TMEM145"/>
</dbReference>
<feature type="transmembrane region" description="Helical" evidence="1">
    <location>
        <begin position="196"/>
        <end position="219"/>
    </location>
</feature>
<evidence type="ECO:0000313" key="4">
    <source>
        <dbReference type="EMBL" id="CAG9325160.1"/>
    </source>
</evidence>
<dbReference type="EMBL" id="CAJZBQ010000037">
    <property type="protein sequence ID" value="CAG9325160.1"/>
    <property type="molecule type" value="Genomic_DNA"/>
</dbReference>
<feature type="transmembrane region" description="Helical" evidence="1">
    <location>
        <begin position="162"/>
        <end position="184"/>
    </location>
</feature>
<dbReference type="Proteomes" id="UP001162131">
    <property type="component" value="Unassembled WGS sequence"/>
</dbReference>
<feature type="signal peptide" evidence="2">
    <location>
        <begin position="1"/>
        <end position="18"/>
    </location>
</feature>
<keyword evidence="5" id="KW-1185">Reference proteome</keyword>
<keyword evidence="1" id="KW-0812">Transmembrane</keyword>
<feature type="chain" id="PRO_5043459897" description="GPR180/TMEM145 transmembrane domain-containing protein" evidence="2">
    <location>
        <begin position="19"/>
        <end position="412"/>
    </location>
</feature>
<evidence type="ECO:0000256" key="1">
    <source>
        <dbReference type="SAM" id="Phobius"/>
    </source>
</evidence>
<comment type="caution">
    <text evidence="4">The sequence shown here is derived from an EMBL/GenBank/DDBJ whole genome shotgun (WGS) entry which is preliminary data.</text>
</comment>
<reference evidence="4" key="1">
    <citation type="submission" date="2021-09" db="EMBL/GenBank/DDBJ databases">
        <authorList>
            <consortium name="AG Swart"/>
            <person name="Singh M."/>
            <person name="Singh A."/>
            <person name="Seah K."/>
            <person name="Emmerich C."/>
        </authorList>
    </citation>
    <scope>NUCLEOTIDE SEQUENCE</scope>
    <source>
        <strain evidence="4">ATCC30299</strain>
    </source>
</reference>
<dbReference type="InterPro" id="IPR019336">
    <property type="entry name" value="GPR180/TMEM145_TM"/>
</dbReference>
<feature type="domain" description="GPR180/TMEM145 transmembrane" evidence="3">
    <location>
        <begin position="170"/>
        <end position="385"/>
    </location>
</feature>
<accession>A0AAU9JNV0</accession>
<keyword evidence="1" id="KW-1133">Transmembrane helix</keyword>
<name>A0AAU9JNV0_9CILI</name>
<evidence type="ECO:0000313" key="5">
    <source>
        <dbReference type="Proteomes" id="UP001162131"/>
    </source>
</evidence>
<feature type="transmembrane region" description="Helical" evidence="1">
    <location>
        <begin position="239"/>
        <end position="257"/>
    </location>
</feature>
<feature type="transmembrane region" description="Helical" evidence="1">
    <location>
        <begin position="269"/>
        <end position="287"/>
    </location>
</feature>
<feature type="transmembrane region" description="Helical" evidence="1">
    <location>
        <begin position="307"/>
        <end position="327"/>
    </location>
</feature>
<evidence type="ECO:0000259" key="3">
    <source>
        <dbReference type="Pfam" id="PF10192"/>
    </source>
</evidence>
<sequence length="412" mass="47682">MIMTSLFYLIVFSCAVFSKSISTIVSISKQNRWAYLSKFNLGPEIGYWQLRAKLVNPIASDNIALEVMTHIDYEWDSINQLVFCQQYDKEEVREKTLSLLPNGDWTDFTHGELARNVFPHTWFFTVSSCNSTLQGKYKVKVELTIQTESGSHISYESYFLTYLYPASSILFAIAFIQCFINLQNYLQQTEKIEKKIFLLCLTIGIELLGIISETTHLWLYSYNGIGMEILSLFSQFCEFLSQLLFITMLILIATGWGIKHDEFPDSETFLPIGMLMLFIHIVIIGYSKAHNEDPGKISIYDGMPGTILFIFRLSFWIFFLYCAANLYQQVKSKTRTFLISFMIFGSIYFISVPLFVVMSWQIPKYHRWFFIISSTLCTHFMGYLVIMCQFSSKGSYYKISNLSSNVLPGKDL</sequence>
<protein>
    <recommendedName>
        <fullName evidence="3">GPR180/TMEM145 transmembrane domain-containing protein</fullName>
    </recommendedName>
</protein>
<organism evidence="4 5">
    <name type="scientific">Blepharisma stoltei</name>
    <dbReference type="NCBI Taxonomy" id="1481888"/>
    <lineage>
        <taxon>Eukaryota</taxon>
        <taxon>Sar</taxon>
        <taxon>Alveolata</taxon>
        <taxon>Ciliophora</taxon>
        <taxon>Postciliodesmatophora</taxon>
        <taxon>Heterotrichea</taxon>
        <taxon>Heterotrichida</taxon>
        <taxon>Blepharismidae</taxon>
        <taxon>Blepharisma</taxon>
    </lineage>
</organism>
<proteinExistence type="predicted"/>
<evidence type="ECO:0000256" key="2">
    <source>
        <dbReference type="SAM" id="SignalP"/>
    </source>
</evidence>
<dbReference type="PANTHER" id="PTHR23252">
    <property type="entry name" value="INTIMAL THICKNESS RECEPTOR-RELATED"/>
    <property type="match status" value="1"/>
</dbReference>
<dbReference type="Pfam" id="PF10192">
    <property type="entry name" value="GPR180-TMEM145_TM"/>
    <property type="match status" value="1"/>
</dbReference>
<keyword evidence="1" id="KW-0472">Membrane</keyword>
<feature type="transmembrane region" description="Helical" evidence="1">
    <location>
        <begin position="339"/>
        <end position="362"/>
    </location>
</feature>
<dbReference type="PANTHER" id="PTHR23252:SF24">
    <property type="entry name" value="TRANSMEMBRANE PROTEIN 145"/>
    <property type="match status" value="1"/>
</dbReference>
<keyword evidence="2" id="KW-0732">Signal</keyword>
<dbReference type="GO" id="GO:0007186">
    <property type="term" value="P:G protein-coupled receptor signaling pathway"/>
    <property type="evidence" value="ECO:0007669"/>
    <property type="project" value="InterPro"/>
</dbReference>
<gene>
    <name evidence="4" type="ORF">BSTOLATCC_MIC37906</name>
</gene>
<feature type="transmembrane region" description="Helical" evidence="1">
    <location>
        <begin position="368"/>
        <end position="388"/>
    </location>
</feature>